<protein>
    <submittedName>
        <fullName evidence="8">Drug/metabolite transporter (DMT)-like permease</fullName>
    </submittedName>
</protein>
<keyword evidence="4 6" id="KW-1133">Transmembrane helix</keyword>
<accession>A0A4R6VG14</accession>
<feature type="transmembrane region" description="Helical" evidence="6">
    <location>
        <begin position="125"/>
        <end position="142"/>
    </location>
</feature>
<evidence type="ECO:0000256" key="3">
    <source>
        <dbReference type="ARBA" id="ARBA00022692"/>
    </source>
</evidence>
<keyword evidence="5 6" id="KW-0472">Membrane</keyword>
<feature type="transmembrane region" description="Helical" evidence="6">
    <location>
        <begin position="215"/>
        <end position="234"/>
    </location>
</feature>
<evidence type="ECO:0000256" key="6">
    <source>
        <dbReference type="SAM" id="Phobius"/>
    </source>
</evidence>
<evidence type="ECO:0000256" key="5">
    <source>
        <dbReference type="ARBA" id="ARBA00023136"/>
    </source>
</evidence>
<dbReference type="EMBL" id="SNYQ01000001">
    <property type="protein sequence ID" value="TDQ59739.1"/>
    <property type="molecule type" value="Genomic_DNA"/>
</dbReference>
<dbReference type="InterPro" id="IPR050638">
    <property type="entry name" value="AA-Vitamin_Transporters"/>
</dbReference>
<feature type="transmembrane region" description="Helical" evidence="6">
    <location>
        <begin position="7"/>
        <end position="26"/>
    </location>
</feature>
<dbReference type="RefSeq" id="WP_133542932.1">
    <property type="nucleotide sequence ID" value="NZ_SNYQ01000001.1"/>
</dbReference>
<evidence type="ECO:0000256" key="4">
    <source>
        <dbReference type="ARBA" id="ARBA00022989"/>
    </source>
</evidence>
<evidence type="ECO:0000313" key="8">
    <source>
        <dbReference type="EMBL" id="TDQ59739.1"/>
    </source>
</evidence>
<dbReference type="AlphaFoldDB" id="A0A4R6VG14"/>
<comment type="subcellular location">
    <subcellularLocation>
        <location evidence="1">Cell membrane</location>
        <topology evidence="1">Multi-pass membrane protein</topology>
    </subcellularLocation>
</comment>
<dbReference type="Pfam" id="PF00892">
    <property type="entry name" value="EamA"/>
    <property type="match status" value="2"/>
</dbReference>
<organism evidence="8 9">
    <name type="scientific">Mesocricetibacter intestinalis</name>
    <dbReference type="NCBI Taxonomy" id="1521930"/>
    <lineage>
        <taxon>Bacteria</taxon>
        <taxon>Pseudomonadati</taxon>
        <taxon>Pseudomonadota</taxon>
        <taxon>Gammaproteobacteria</taxon>
        <taxon>Pasteurellales</taxon>
        <taxon>Pasteurellaceae</taxon>
        <taxon>Mesocricetibacter</taxon>
    </lineage>
</organism>
<proteinExistence type="predicted"/>
<sequence length="308" mass="34679">MQQKPLLGFTYALIAVLMWGMLPIAVKQLVTAMNSQTIVFYRFIAAAVGLSLFMAWRGNLPRLGQLNRRFYRYILLGIFGLSGNFFLFNLGLNYISASTSQVMGPLGSFMMLFASVKIFKEQMGAHQKIGLLILIIGLLMFFNDRFDDFARMNLYFKGVLIAFIASVIWVVYGISQKMLLYKFSAQQILLVIYIGCALLFTPFADKGQVFTLTPFQFACLLFCCANTLIAYGCYAEALNLWEVSKVSAMMTQIPVFTIIFSELLFYLAPQFFADQQLNTLSYCGAAFVVSGALFSAVGHKFFNRIRQG</sequence>
<feature type="transmembrane region" description="Helical" evidence="6">
    <location>
        <begin position="279"/>
        <end position="302"/>
    </location>
</feature>
<dbReference type="InterPro" id="IPR000620">
    <property type="entry name" value="EamA_dom"/>
</dbReference>
<dbReference type="OrthoDB" id="8479066at2"/>
<evidence type="ECO:0000256" key="2">
    <source>
        <dbReference type="ARBA" id="ARBA00022475"/>
    </source>
</evidence>
<evidence type="ECO:0000313" key="9">
    <source>
        <dbReference type="Proteomes" id="UP000295657"/>
    </source>
</evidence>
<dbReference type="PANTHER" id="PTHR32322:SF18">
    <property type="entry name" value="S-ADENOSYLMETHIONINE_S-ADENOSYLHOMOCYSTEINE TRANSPORTER"/>
    <property type="match status" value="1"/>
</dbReference>
<dbReference type="PANTHER" id="PTHR32322">
    <property type="entry name" value="INNER MEMBRANE TRANSPORTER"/>
    <property type="match status" value="1"/>
</dbReference>
<feature type="transmembrane region" description="Helical" evidence="6">
    <location>
        <begin position="38"/>
        <end position="58"/>
    </location>
</feature>
<feature type="domain" description="EamA" evidence="7">
    <location>
        <begin position="157"/>
        <end position="294"/>
    </location>
</feature>
<feature type="transmembrane region" description="Helical" evidence="6">
    <location>
        <begin position="154"/>
        <end position="172"/>
    </location>
</feature>
<dbReference type="Proteomes" id="UP000295657">
    <property type="component" value="Unassembled WGS sequence"/>
</dbReference>
<feature type="transmembrane region" description="Helical" evidence="6">
    <location>
        <begin position="246"/>
        <end position="267"/>
    </location>
</feature>
<evidence type="ECO:0000259" key="7">
    <source>
        <dbReference type="Pfam" id="PF00892"/>
    </source>
</evidence>
<gene>
    <name evidence="8" type="ORF">EDC45_0398</name>
</gene>
<keyword evidence="9" id="KW-1185">Reference proteome</keyword>
<feature type="domain" description="EamA" evidence="7">
    <location>
        <begin position="7"/>
        <end position="141"/>
    </location>
</feature>
<keyword evidence="3 6" id="KW-0812">Transmembrane</keyword>
<evidence type="ECO:0000256" key="1">
    <source>
        <dbReference type="ARBA" id="ARBA00004651"/>
    </source>
</evidence>
<comment type="caution">
    <text evidence="8">The sequence shown here is derived from an EMBL/GenBank/DDBJ whole genome shotgun (WGS) entry which is preliminary data.</text>
</comment>
<feature type="transmembrane region" description="Helical" evidence="6">
    <location>
        <begin position="179"/>
        <end position="203"/>
    </location>
</feature>
<feature type="transmembrane region" description="Helical" evidence="6">
    <location>
        <begin position="70"/>
        <end position="88"/>
    </location>
</feature>
<reference evidence="8 9" key="1">
    <citation type="submission" date="2019-03" db="EMBL/GenBank/DDBJ databases">
        <title>Genomic Encyclopedia of Type Strains, Phase IV (KMG-IV): sequencing the most valuable type-strain genomes for metagenomic binning, comparative biology and taxonomic classification.</title>
        <authorList>
            <person name="Goeker M."/>
        </authorList>
    </citation>
    <scope>NUCLEOTIDE SEQUENCE [LARGE SCALE GENOMIC DNA]</scope>
    <source>
        <strain evidence="8 9">DSM 28403</strain>
    </source>
</reference>
<keyword evidence="2" id="KW-1003">Cell membrane</keyword>
<name>A0A4R6VG14_9PAST</name>
<dbReference type="GO" id="GO:0005886">
    <property type="term" value="C:plasma membrane"/>
    <property type="evidence" value="ECO:0007669"/>
    <property type="project" value="UniProtKB-SubCell"/>
</dbReference>
<dbReference type="SUPFAM" id="SSF103481">
    <property type="entry name" value="Multidrug resistance efflux transporter EmrE"/>
    <property type="match status" value="1"/>
</dbReference>
<dbReference type="InterPro" id="IPR037185">
    <property type="entry name" value="EmrE-like"/>
</dbReference>